<gene>
    <name evidence="1" type="ORF">PHACADRAFT_252953</name>
</gene>
<dbReference type="RefSeq" id="XP_007393844.1">
    <property type="nucleotide sequence ID" value="XM_007393782.1"/>
</dbReference>
<name>K5WGS8_PHACS</name>
<proteinExistence type="predicted"/>
<dbReference type="InParanoid" id="K5WGS8"/>
<dbReference type="Proteomes" id="UP000008370">
    <property type="component" value="Unassembled WGS sequence"/>
</dbReference>
<sequence length="123" mass="14034">MPLLPRVKKELQDAILTSDIPNTKDLIDFVNNFASDADIDAIKGLLNAAKSVSALKTFRMMRREAQTKRHCVRCHGSYGGEQYRQELPHSTRLRVRLLLHRRGVRRGEDIWVHGTVLHGPRAP</sequence>
<dbReference type="KEGG" id="pco:PHACADRAFT_252953"/>
<dbReference type="HOGENOM" id="CLU_2016067_0_0_1"/>
<protein>
    <submittedName>
        <fullName evidence="1">Uncharacterized protein</fullName>
    </submittedName>
</protein>
<accession>K5WGS8</accession>
<evidence type="ECO:0000313" key="1">
    <source>
        <dbReference type="EMBL" id="EKM58535.1"/>
    </source>
</evidence>
<dbReference type="EMBL" id="JH930470">
    <property type="protein sequence ID" value="EKM58535.1"/>
    <property type="molecule type" value="Genomic_DNA"/>
</dbReference>
<dbReference type="GeneID" id="18915625"/>
<evidence type="ECO:0000313" key="2">
    <source>
        <dbReference type="Proteomes" id="UP000008370"/>
    </source>
</evidence>
<reference evidence="1 2" key="1">
    <citation type="journal article" date="2012" name="BMC Genomics">
        <title>Comparative genomics of the white-rot fungi, Phanerochaete carnosa and P. chrysosporium, to elucidate the genetic basis of the distinct wood types they colonize.</title>
        <authorList>
            <person name="Suzuki H."/>
            <person name="MacDonald J."/>
            <person name="Syed K."/>
            <person name="Salamov A."/>
            <person name="Hori C."/>
            <person name="Aerts A."/>
            <person name="Henrissat B."/>
            <person name="Wiebenga A."/>
            <person name="vanKuyk P.A."/>
            <person name="Barry K."/>
            <person name="Lindquist E."/>
            <person name="LaButti K."/>
            <person name="Lapidus A."/>
            <person name="Lucas S."/>
            <person name="Coutinho P."/>
            <person name="Gong Y."/>
            <person name="Samejima M."/>
            <person name="Mahadevan R."/>
            <person name="Abou-Zaid M."/>
            <person name="de Vries R.P."/>
            <person name="Igarashi K."/>
            <person name="Yadav J.S."/>
            <person name="Grigoriev I.V."/>
            <person name="Master E.R."/>
        </authorList>
    </citation>
    <scope>NUCLEOTIDE SEQUENCE [LARGE SCALE GENOMIC DNA]</scope>
    <source>
        <strain evidence="1 2">HHB-10118-sp</strain>
    </source>
</reference>
<dbReference type="AlphaFoldDB" id="K5WGS8"/>
<keyword evidence="2" id="KW-1185">Reference proteome</keyword>
<organism evidence="1 2">
    <name type="scientific">Phanerochaete carnosa (strain HHB-10118-sp)</name>
    <name type="common">White-rot fungus</name>
    <name type="synonym">Peniophora carnosa</name>
    <dbReference type="NCBI Taxonomy" id="650164"/>
    <lineage>
        <taxon>Eukaryota</taxon>
        <taxon>Fungi</taxon>
        <taxon>Dikarya</taxon>
        <taxon>Basidiomycota</taxon>
        <taxon>Agaricomycotina</taxon>
        <taxon>Agaricomycetes</taxon>
        <taxon>Polyporales</taxon>
        <taxon>Phanerochaetaceae</taxon>
        <taxon>Phanerochaete</taxon>
    </lineage>
</organism>